<organism evidence="1 2">
    <name type="scientific">Brachionus plicatilis</name>
    <name type="common">Marine rotifer</name>
    <name type="synonym">Brachionus muelleri</name>
    <dbReference type="NCBI Taxonomy" id="10195"/>
    <lineage>
        <taxon>Eukaryota</taxon>
        <taxon>Metazoa</taxon>
        <taxon>Spiralia</taxon>
        <taxon>Gnathifera</taxon>
        <taxon>Rotifera</taxon>
        <taxon>Eurotatoria</taxon>
        <taxon>Monogononta</taxon>
        <taxon>Pseudotrocha</taxon>
        <taxon>Ploima</taxon>
        <taxon>Brachionidae</taxon>
        <taxon>Brachionus</taxon>
    </lineage>
</organism>
<sequence>MRTRLNCSSLFENKTKCDAEYCTYSANPKATFSWFDERKSETFSCSFSPNESHLAVQASGIQIICNVSVLTTVEGIYLSRKINQDINNKVPQSSNVEEMKELGHSSSDSSKSSANLILHASSMSSVYNSSSFEFIKIISLGNFINI</sequence>
<dbReference type="EMBL" id="REGN01004511">
    <property type="protein sequence ID" value="RNA17181.1"/>
    <property type="molecule type" value="Genomic_DNA"/>
</dbReference>
<dbReference type="AlphaFoldDB" id="A0A3M7R1E8"/>
<protein>
    <submittedName>
        <fullName evidence="1">Uncharacterized protein</fullName>
    </submittedName>
</protein>
<evidence type="ECO:0000313" key="1">
    <source>
        <dbReference type="EMBL" id="RNA17181.1"/>
    </source>
</evidence>
<keyword evidence="2" id="KW-1185">Reference proteome</keyword>
<gene>
    <name evidence="1" type="ORF">BpHYR1_031188</name>
</gene>
<dbReference type="Proteomes" id="UP000276133">
    <property type="component" value="Unassembled WGS sequence"/>
</dbReference>
<accession>A0A3M7R1E8</accession>
<comment type="caution">
    <text evidence="1">The sequence shown here is derived from an EMBL/GenBank/DDBJ whole genome shotgun (WGS) entry which is preliminary data.</text>
</comment>
<proteinExistence type="predicted"/>
<reference evidence="1 2" key="1">
    <citation type="journal article" date="2018" name="Sci. Rep.">
        <title>Genomic signatures of local adaptation to the degree of environmental predictability in rotifers.</title>
        <authorList>
            <person name="Franch-Gras L."/>
            <person name="Hahn C."/>
            <person name="Garcia-Roger E.M."/>
            <person name="Carmona M.J."/>
            <person name="Serra M."/>
            <person name="Gomez A."/>
        </authorList>
    </citation>
    <scope>NUCLEOTIDE SEQUENCE [LARGE SCALE GENOMIC DNA]</scope>
    <source>
        <strain evidence="1">HYR1</strain>
    </source>
</reference>
<name>A0A3M7R1E8_BRAPC</name>
<evidence type="ECO:0000313" key="2">
    <source>
        <dbReference type="Proteomes" id="UP000276133"/>
    </source>
</evidence>